<feature type="transmembrane region" description="Helical" evidence="1">
    <location>
        <begin position="79"/>
        <end position="100"/>
    </location>
</feature>
<protein>
    <recommendedName>
        <fullName evidence="4">VIT family protein</fullName>
    </recommendedName>
</protein>
<keyword evidence="1" id="KW-1133">Transmembrane helix</keyword>
<comment type="caution">
    <text evidence="2">The sequence shown here is derived from an EMBL/GenBank/DDBJ whole genome shotgun (WGS) entry which is preliminary data.</text>
</comment>
<reference evidence="3" key="1">
    <citation type="journal article" date="2019" name="Int. J. Syst. Evol. Microbiol.">
        <title>The Global Catalogue of Microorganisms (GCM) 10K type strain sequencing project: providing services to taxonomists for standard genome sequencing and annotation.</title>
        <authorList>
            <consortium name="The Broad Institute Genomics Platform"/>
            <consortium name="The Broad Institute Genome Sequencing Center for Infectious Disease"/>
            <person name="Wu L."/>
            <person name="Ma J."/>
        </authorList>
    </citation>
    <scope>NUCLEOTIDE SEQUENCE [LARGE SCALE GENOMIC DNA]</scope>
    <source>
        <strain evidence="3">JCM 18459</strain>
    </source>
</reference>
<keyword evidence="1" id="KW-0472">Membrane</keyword>
<sequence>MTQRSPERERLDAAGRQWGVLPGSTTLPYLAGYLVMVMATSGSPELANGLFIVTFAVLLVGSSVGGWRSPHPARVTQVAVGLGAGVLGLAVGFLVGHVGVA</sequence>
<dbReference type="EMBL" id="BAABKG010000001">
    <property type="protein sequence ID" value="GAA5141112.1"/>
    <property type="molecule type" value="Genomic_DNA"/>
</dbReference>
<dbReference type="Proteomes" id="UP001500221">
    <property type="component" value="Unassembled WGS sequence"/>
</dbReference>
<feature type="transmembrane region" description="Helical" evidence="1">
    <location>
        <begin position="46"/>
        <end position="67"/>
    </location>
</feature>
<gene>
    <name evidence="2" type="ORF">GCM10023340_02290</name>
</gene>
<evidence type="ECO:0000256" key="1">
    <source>
        <dbReference type="SAM" id="Phobius"/>
    </source>
</evidence>
<organism evidence="2 3">
    <name type="scientific">Nocardioides marinquilinus</name>
    <dbReference type="NCBI Taxonomy" id="1210400"/>
    <lineage>
        <taxon>Bacteria</taxon>
        <taxon>Bacillati</taxon>
        <taxon>Actinomycetota</taxon>
        <taxon>Actinomycetes</taxon>
        <taxon>Propionibacteriales</taxon>
        <taxon>Nocardioidaceae</taxon>
        <taxon>Nocardioides</taxon>
    </lineage>
</organism>
<keyword evidence="3" id="KW-1185">Reference proteome</keyword>
<proteinExistence type="predicted"/>
<evidence type="ECO:0000313" key="3">
    <source>
        <dbReference type="Proteomes" id="UP001500221"/>
    </source>
</evidence>
<keyword evidence="1" id="KW-0812">Transmembrane</keyword>
<feature type="transmembrane region" description="Helical" evidence="1">
    <location>
        <begin position="20"/>
        <end position="40"/>
    </location>
</feature>
<evidence type="ECO:0000313" key="2">
    <source>
        <dbReference type="EMBL" id="GAA5141112.1"/>
    </source>
</evidence>
<accession>A0ABP9P5G8</accession>
<dbReference type="RefSeq" id="WP_345453545.1">
    <property type="nucleotide sequence ID" value="NZ_BAABKG010000001.1"/>
</dbReference>
<evidence type="ECO:0008006" key="4">
    <source>
        <dbReference type="Google" id="ProtNLM"/>
    </source>
</evidence>
<name>A0ABP9P5G8_9ACTN</name>